<feature type="non-terminal residue" evidence="1">
    <location>
        <position position="1"/>
    </location>
</feature>
<dbReference type="Proteomes" id="UP001233999">
    <property type="component" value="Unassembled WGS sequence"/>
</dbReference>
<name>A0AAD8A885_DIPPU</name>
<protein>
    <submittedName>
        <fullName evidence="1">Uncharacterized protein</fullName>
    </submittedName>
</protein>
<dbReference type="AlphaFoldDB" id="A0AAD8A885"/>
<reference evidence="1" key="2">
    <citation type="submission" date="2023-05" db="EMBL/GenBank/DDBJ databases">
        <authorList>
            <person name="Fouks B."/>
        </authorList>
    </citation>
    <scope>NUCLEOTIDE SEQUENCE</scope>
    <source>
        <strain evidence="1">Stay&amp;Tobe</strain>
        <tissue evidence="1">Testes</tissue>
    </source>
</reference>
<evidence type="ECO:0000313" key="1">
    <source>
        <dbReference type="EMBL" id="KAJ9594264.1"/>
    </source>
</evidence>
<gene>
    <name evidence="1" type="ORF">L9F63_014320</name>
</gene>
<organism evidence="1 2">
    <name type="scientific">Diploptera punctata</name>
    <name type="common">Pacific beetle cockroach</name>
    <dbReference type="NCBI Taxonomy" id="6984"/>
    <lineage>
        <taxon>Eukaryota</taxon>
        <taxon>Metazoa</taxon>
        <taxon>Ecdysozoa</taxon>
        <taxon>Arthropoda</taxon>
        <taxon>Hexapoda</taxon>
        <taxon>Insecta</taxon>
        <taxon>Pterygota</taxon>
        <taxon>Neoptera</taxon>
        <taxon>Polyneoptera</taxon>
        <taxon>Dictyoptera</taxon>
        <taxon>Blattodea</taxon>
        <taxon>Blaberoidea</taxon>
        <taxon>Blaberidae</taxon>
        <taxon>Diplopterinae</taxon>
        <taxon>Diploptera</taxon>
    </lineage>
</organism>
<evidence type="ECO:0000313" key="2">
    <source>
        <dbReference type="Proteomes" id="UP001233999"/>
    </source>
</evidence>
<keyword evidence="2" id="KW-1185">Reference proteome</keyword>
<comment type="caution">
    <text evidence="1">The sequence shown here is derived from an EMBL/GenBank/DDBJ whole genome shotgun (WGS) entry which is preliminary data.</text>
</comment>
<accession>A0AAD8A885</accession>
<dbReference type="EMBL" id="JASPKZ010003060">
    <property type="protein sequence ID" value="KAJ9594264.1"/>
    <property type="molecule type" value="Genomic_DNA"/>
</dbReference>
<reference evidence="1" key="1">
    <citation type="journal article" date="2023" name="IScience">
        <title>Live-bearing cockroach genome reveals convergent evolutionary mechanisms linked to viviparity in insects and beyond.</title>
        <authorList>
            <person name="Fouks B."/>
            <person name="Harrison M.C."/>
            <person name="Mikhailova A.A."/>
            <person name="Marchal E."/>
            <person name="English S."/>
            <person name="Carruthers M."/>
            <person name="Jennings E.C."/>
            <person name="Chiamaka E.L."/>
            <person name="Frigard R.A."/>
            <person name="Pippel M."/>
            <person name="Attardo G.M."/>
            <person name="Benoit J.B."/>
            <person name="Bornberg-Bauer E."/>
            <person name="Tobe S.S."/>
        </authorList>
    </citation>
    <scope>NUCLEOTIDE SEQUENCE</scope>
    <source>
        <strain evidence="1">Stay&amp;Tobe</strain>
    </source>
</reference>
<sequence length="104" mass="11887">IIELITCTTSIGSRIPEGAGVNKSRLYLARKCCVGLICLGDHRWHVNVHFLFPFDTFNLVVYVSQELVNILYNDDSGIATKRCLLKLKWFNLNCILIKFLDEVI</sequence>
<feature type="non-terminal residue" evidence="1">
    <location>
        <position position="104"/>
    </location>
</feature>
<proteinExistence type="predicted"/>